<dbReference type="EMBL" id="AGNK02002627">
    <property type="status" value="NOT_ANNOTATED_CDS"/>
    <property type="molecule type" value="Genomic_DNA"/>
</dbReference>
<dbReference type="EnsemblPlants" id="KQL11578">
    <property type="protein sequence ID" value="KQL11578"/>
    <property type="gene ID" value="SETIT_007785mg"/>
</dbReference>
<evidence type="ECO:0000313" key="2">
    <source>
        <dbReference type="Proteomes" id="UP000004995"/>
    </source>
</evidence>
<dbReference type="Gramene" id="KQL11578">
    <property type="protein sequence ID" value="KQL11578"/>
    <property type="gene ID" value="SETIT_007785mg"/>
</dbReference>
<reference evidence="1" key="2">
    <citation type="submission" date="2018-08" db="UniProtKB">
        <authorList>
            <consortium name="EnsemblPlants"/>
        </authorList>
    </citation>
    <scope>IDENTIFICATION</scope>
    <source>
        <strain evidence="1">Yugu1</strain>
    </source>
</reference>
<dbReference type="HOGENOM" id="CLU_2965322_0_0_1"/>
<proteinExistence type="predicted"/>
<evidence type="ECO:0000313" key="1">
    <source>
        <dbReference type="EnsemblPlants" id="KQL11578"/>
    </source>
</evidence>
<accession>K3Y0S4</accession>
<keyword evidence="2" id="KW-1185">Reference proteome</keyword>
<reference evidence="2" key="1">
    <citation type="journal article" date="2012" name="Nat. Biotechnol.">
        <title>Reference genome sequence of the model plant Setaria.</title>
        <authorList>
            <person name="Bennetzen J.L."/>
            <person name="Schmutz J."/>
            <person name="Wang H."/>
            <person name="Percifield R."/>
            <person name="Hawkins J."/>
            <person name="Pontaroli A.C."/>
            <person name="Estep M."/>
            <person name="Feng L."/>
            <person name="Vaughn J.N."/>
            <person name="Grimwood J."/>
            <person name="Jenkins J."/>
            <person name="Barry K."/>
            <person name="Lindquist E."/>
            <person name="Hellsten U."/>
            <person name="Deshpande S."/>
            <person name="Wang X."/>
            <person name="Wu X."/>
            <person name="Mitros T."/>
            <person name="Triplett J."/>
            <person name="Yang X."/>
            <person name="Ye C.Y."/>
            <person name="Mauro-Herrera M."/>
            <person name="Wang L."/>
            <person name="Li P."/>
            <person name="Sharma M."/>
            <person name="Sharma R."/>
            <person name="Ronald P.C."/>
            <person name="Panaud O."/>
            <person name="Kellogg E.A."/>
            <person name="Brutnell T.P."/>
            <person name="Doust A.N."/>
            <person name="Tuskan G.A."/>
            <person name="Rokhsar D."/>
            <person name="Devos K.M."/>
        </authorList>
    </citation>
    <scope>NUCLEOTIDE SEQUENCE [LARGE SCALE GENOMIC DNA]</scope>
    <source>
        <strain evidence="2">cv. Yugu1</strain>
    </source>
</reference>
<dbReference type="InParanoid" id="K3Y0S4"/>
<organism evidence="1 2">
    <name type="scientific">Setaria italica</name>
    <name type="common">Foxtail millet</name>
    <name type="synonym">Panicum italicum</name>
    <dbReference type="NCBI Taxonomy" id="4555"/>
    <lineage>
        <taxon>Eukaryota</taxon>
        <taxon>Viridiplantae</taxon>
        <taxon>Streptophyta</taxon>
        <taxon>Embryophyta</taxon>
        <taxon>Tracheophyta</taxon>
        <taxon>Spermatophyta</taxon>
        <taxon>Magnoliopsida</taxon>
        <taxon>Liliopsida</taxon>
        <taxon>Poales</taxon>
        <taxon>Poaceae</taxon>
        <taxon>PACMAD clade</taxon>
        <taxon>Panicoideae</taxon>
        <taxon>Panicodae</taxon>
        <taxon>Paniceae</taxon>
        <taxon>Cenchrinae</taxon>
        <taxon>Setaria</taxon>
    </lineage>
</organism>
<protein>
    <submittedName>
        <fullName evidence="1">Uncharacterized protein</fullName>
    </submittedName>
</protein>
<dbReference type="AlphaFoldDB" id="K3Y0S4"/>
<sequence>MPFIIFMSSGRSKFDPVLLILNTHVRVHETVLYILLGCGVANMQSCTRCVDQNSGVVLY</sequence>
<dbReference type="Proteomes" id="UP000004995">
    <property type="component" value="Unassembled WGS sequence"/>
</dbReference>
<name>K3Y0S4_SETIT</name>